<evidence type="ECO:0008006" key="5">
    <source>
        <dbReference type="Google" id="ProtNLM"/>
    </source>
</evidence>
<dbReference type="EMBL" id="JAOTJC010000016">
    <property type="protein sequence ID" value="MCU7556059.1"/>
    <property type="molecule type" value="Genomic_DNA"/>
</dbReference>
<protein>
    <recommendedName>
        <fullName evidence="5">AraC family transcriptional regulator</fullName>
    </recommendedName>
</protein>
<evidence type="ECO:0000313" key="4">
    <source>
        <dbReference type="Proteomes" id="UP001209257"/>
    </source>
</evidence>
<accession>A0ABT2VSM0</accession>
<reference evidence="4" key="1">
    <citation type="submission" date="2023-07" db="EMBL/GenBank/DDBJ databases">
        <title>Study on multiphase classification of strain Alteromonas salexigens isolated from the Yellow Sea.</title>
        <authorList>
            <person name="Sun L."/>
        </authorList>
    </citation>
    <scope>NUCLEOTIDE SEQUENCE [LARGE SCALE GENOMIC DNA]</scope>
    <source>
        <strain evidence="4">ASW11-19</strain>
    </source>
</reference>
<keyword evidence="1" id="KW-0175">Coiled coil</keyword>
<dbReference type="Proteomes" id="UP001209257">
    <property type="component" value="Unassembled WGS sequence"/>
</dbReference>
<evidence type="ECO:0000313" key="3">
    <source>
        <dbReference type="EMBL" id="MCU7556059.1"/>
    </source>
</evidence>
<proteinExistence type="predicted"/>
<feature type="signal peptide" evidence="2">
    <location>
        <begin position="1"/>
        <end position="22"/>
    </location>
</feature>
<sequence>MKMWLASALLAVGLCVTPVTLAQSDQADAASLEADIEDLKQALISLNRDLFILEQDLLFPSSTQVAVYLSVETGEYFSLDAVELKIDDEEVTHYLYTEKQVDALHRGGIQRLFIGNVSQGEHELTAFFVGYGPEGRAYKRAVTTTFEKTGKPVALELTISDEKSKQQPAFTATVL</sequence>
<feature type="chain" id="PRO_5046625143" description="AraC family transcriptional regulator" evidence="2">
    <location>
        <begin position="23"/>
        <end position="175"/>
    </location>
</feature>
<dbReference type="RefSeq" id="WP_262996344.1">
    <property type="nucleotide sequence ID" value="NZ_JAOTJC010000016.1"/>
</dbReference>
<evidence type="ECO:0000256" key="2">
    <source>
        <dbReference type="SAM" id="SignalP"/>
    </source>
</evidence>
<evidence type="ECO:0000256" key="1">
    <source>
        <dbReference type="SAM" id="Coils"/>
    </source>
</evidence>
<gene>
    <name evidence="3" type="ORF">OCL06_15820</name>
</gene>
<feature type="coiled-coil region" evidence="1">
    <location>
        <begin position="22"/>
        <end position="56"/>
    </location>
</feature>
<name>A0ABT2VSM0_9ALTE</name>
<comment type="caution">
    <text evidence="3">The sequence shown here is derived from an EMBL/GenBank/DDBJ whole genome shotgun (WGS) entry which is preliminary data.</text>
</comment>
<organism evidence="3 4">
    <name type="scientific">Alteromonas salexigens</name>
    <dbReference type="NCBI Taxonomy" id="2982530"/>
    <lineage>
        <taxon>Bacteria</taxon>
        <taxon>Pseudomonadati</taxon>
        <taxon>Pseudomonadota</taxon>
        <taxon>Gammaproteobacteria</taxon>
        <taxon>Alteromonadales</taxon>
        <taxon>Alteromonadaceae</taxon>
        <taxon>Alteromonas/Salinimonas group</taxon>
        <taxon>Alteromonas</taxon>
    </lineage>
</organism>
<keyword evidence="4" id="KW-1185">Reference proteome</keyword>
<keyword evidence="2" id="KW-0732">Signal</keyword>